<dbReference type="GO" id="GO:0052689">
    <property type="term" value="F:carboxylic ester hydrolase activity"/>
    <property type="evidence" value="ECO:0007669"/>
    <property type="project" value="TreeGrafter"/>
</dbReference>
<reference evidence="3 5" key="1">
    <citation type="submission" date="2020-01" db="EMBL/GenBank/DDBJ databases">
        <title>the WGS Modestobacter muralis CPCC 204518.</title>
        <authorList>
            <person name="Jiang Z."/>
        </authorList>
    </citation>
    <scope>NUCLEOTIDE SEQUENCE [LARGE SCALE GENOMIC DNA]</scope>
    <source>
        <strain evidence="3 5">DSM 100205</strain>
    </source>
</reference>
<dbReference type="PRINTS" id="PR00412">
    <property type="entry name" value="EPOXHYDRLASE"/>
</dbReference>
<feature type="domain" description="AB hydrolase-1" evidence="2">
    <location>
        <begin position="17"/>
        <end position="259"/>
    </location>
</feature>
<keyword evidence="1 4" id="KW-0378">Hydrolase</keyword>
<dbReference type="PANTHER" id="PTHR46118:SF4">
    <property type="entry name" value="PROTEIN ABHD11"/>
    <property type="match status" value="1"/>
</dbReference>
<dbReference type="Pfam" id="PF00561">
    <property type="entry name" value="Abhydrolase_1"/>
    <property type="match status" value="1"/>
</dbReference>
<protein>
    <submittedName>
        <fullName evidence="4">Alpha/beta fold hydrolase</fullName>
    </submittedName>
</protein>
<evidence type="ECO:0000256" key="1">
    <source>
        <dbReference type="ARBA" id="ARBA00022801"/>
    </source>
</evidence>
<evidence type="ECO:0000313" key="4">
    <source>
        <dbReference type="EMBL" id="NEN50518.1"/>
    </source>
</evidence>
<sequence length="276" mass="30229">MTDPVRLAARTLGDTGPRVVFVHGLFGQGRNWTTIARQLAEDGHRVTLLDLPHHGHSPWTERVDYLDMADLVAAELAALGEPVTLVGHSMGGKVAMQLALRTPDLLRALVVVDIAPVEYPETGGRTEDPSEEASPFAAFIAAMKAIDLGALATREDADAALRPAVPSTMVRSFLLQSLVREGGGWRWRLDLDVLGRDLATLRGFPEPPAGAHFDGPVLWIAGANSHYVLDTDRPRMAGLFPLVRLVRVKHAGHWVHSEQPEVFVETLRRFLQQVET</sequence>
<dbReference type="PANTHER" id="PTHR46118">
    <property type="entry name" value="PROTEIN ABHD11"/>
    <property type="match status" value="1"/>
</dbReference>
<proteinExistence type="predicted"/>
<dbReference type="Gene3D" id="3.40.50.1820">
    <property type="entry name" value="alpha/beta hydrolase"/>
    <property type="match status" value="1"/>
</dbReference>
<dbReference type="AlphaFoldDB" id="A0A6P0H3Z8"/>
<keyword evidence="5" id="KW-1185">Reference proteome</keyword>
<dbReference type="InterPro" id="IPR000639">
    <property type="entry name" value="Epox_hydrolase-like"/>
</dbReference>
<evidence type="ECO:0000313" key="6">
    <source>
        <dbReference type="Proteomes" id="UP000471152"/>
    </source>
</evidence>
<organism evidence="4 6">
    <name type="scientific">Modestobacter muralis</name>
    <dbReference type="NCBI Taxonomy" id="1608614"/>
    <lineage>
        <taxon>Bacteria</taxon>
        <taxon>Bacillati</taxon>
        <taxon>Actinomycetota</taxon>
        <taxon>Actinomycetes</taxon>
        <taxon>Geodermatophilales</taxon>
        <taxon>Geodermatophilaceae</taxon>
        <taxon>Modestobacter</taxon>
    </lineage>
</organism>
<comment type="caution">
    <text evidence="4">The sequence shown here is derived from an EMBL/GenBank/DDBJ whole genome shotgun (WGS) entry which is preliminary data.</text>
</comment>
<dbReference type="SUPFAM" id="SSF53474">
    <property type="entry name" value="alpha/beta-Hydrolases"/>
    <property type="match status" value="1"/>
</dbReference>
<dbReference type="Proteomes" id="UP000468828">
    <property type="component" value="Unassembled WGS sequence"/>
</dbReference>
<evidence type="ECO:0000313" key="3">
    <source>
        <dbReference type="EMBL" id="NEK93751.1"/>
    </source>
</evidence>
<gene>
    <name evidence="4" type="ORF">G3R41_06105</name>
    <name evidence="3" type="ORF">GCU67_06105</name>
</gene>
<reference evidence="4 6" key="2">
    <citation type="submission" date="2020-02" db="EMBL/GenBank/DDBJ databases">
        <title>The WGS of Modestobacter muralis DSM 100205.</title>
        <authorList>
            <person name="Jiang Z."/>
        </authorList>
    </citation>
    <scope>NUCLEOTIDE SEQUENCE [LARGE SCALE GENOMIC DNA]</scope>
    <source>
        <strain evidence="4 6">DSM 100205</strain>
    </source>
</reference>
<dbReference type="PRINTS" id="PR00111">
    <property type="entry name" value="ABHYDROLASE"/>
</dbReference>
<dbReference type="InterPro" id="IPR029058">
    <property type="entry name" value="AB_hydrolase_fold"/>
</dbReference>
<dbReference type="Proteomes" id="UP000471152">
    <property type="component" value="Unassembled WGS sequence"/>
</dbReference>
<dbReference type="EMBL" id="JAAGWB010000013">
    <property type="protein sequence ID" value="NEN50518.1"/>
    <property type="molecule type" value="Genomic_DNA"/>
</dbReference>
<dbReference type="InterPro" id="IPR000073">
    <property type="entry name" value="AB_hydrolase_1"/>
</dbReference>
<dbReference type="RefSeq" id="WP_163610158.1">
    <property type="nucleotide sequence ID" value="NZ_JAAGWB010000013.1"/>
</dbReference>
<accession>A0A6P0H3Z8</accession>
<name>A0A6P0H3Z8_9ACTN</name>
<evidence type="ECO:0000313" key="5">
    <source>
        <dbReference type="Proteomes" id="UP000468828"/>
    </source>
</evidence>
<dbReference type="EMBL" id="JAAGWH010000013">
    <property type="protein sequence ID" value="NEK93751.1"/>
    <property type="molecule type" value="Genomic_DNA"/>
</dbReference>
<evidence type="ECO:0000259" key="2">
    <source>
        <dbReference type="Pfam" id="PF00561"/>
    </source>
</evidence>